<gene>
    <name evidence="2" type="ORF">CLEP1334_LOCUS15913</name>
</gene>
<keyword evidence="1" id="KW-0472">Membrane</keyword>
<feature type="transmembrane region" description="Helical" evidence="1">
    <location>
        <begin position="126"/>
        <end position="145"/>
    </location>
</feature>
<evidence type="ECO:0000313" key="2">
    <source>
        <dbReference type="EMBL" id="CAD8540630.1"/>
    </source>
</evidence>
<dbReference type="EMBL" id="HBER01031650">
    <property type="protein sequence ID" value="CAD8540630.1"/>
    <property type="molecule type" value="Transcribed_RNA"/>
</dbReference>
<feature type="transmembrane region" description="Helical" evidence="1">
    <location>
        <begin position="63"/>
        <end position="85"/>
    </location>
</feature>
<accession>A0A7S0NXW3</accession>
<proteinExistence type="predicted"/>
<name>A0A7S0NXW3_9EUKA</name>
<keyword evidence="1" id="KW-1133">Transmembrane helix</keyword>
<protein>
    <submittedName>
        <fullName evidence="2">Uncharacterized protein</fullName>
    </submittedName>
</protein>
<dbReference type="AlphaFoldDB" id="A0A7S0NXW3"/>
<keyword evidence="1" id="KW-0812">Transmembrane</keyword>
<sequence length="322" mass="35715">MLSRKYLRQAHVLARQRERWVLAQLDSAEERLLAPPVRATSVLRRAGARVCVHALMPSMRLGAVAVATLGVVLVWSEVCLLLQWLIRVVADIRASKAAALSDPIGGVLLGKALFDVAQRGSSVPFLPWLLLFAPLVLLRFCVGWAQERLQTSTLALRGQQCTPSCNLLYDASCSCRLTLSLCFHYVCLLQGSADVDRHGEWAGNGEPSAFFCLYESMNDVSLFGRLTDDFYPPLCFSLLLVLCLFYRYDIWSRVLAWLDGLRDHVLRLRGIAAPMVPHASSPRSPPFLARASTRDLPDVRGMDSLRTPLLEGVHAEGEATQD</sequence>
<reference evidence="2" key="1">
    <citation type="submission" date="2021-01" db="EMBL/GenBank/DDBJ databases">
        <authorList>
            <person name="Corre E."/>
            <person name="Pelletier E."/>
            <person name="Niang G."/>
            <person name="Scheremetjew M."/>
            <person name="Finn R."/>
            <person name="Kale V."/>
            <person name="Holt S."/>
            <person name="Cochrane G."/>
            <person name="Meng A."/>
            <person name="Brown T."/>
            <person name="Cohen L."/>
        </authorList>
    </citation>
    <scope>NUCLEOTIDE SEQUENCE</scope>
    <source>
        <strain evidence="2">RCC1130</strain>
    </source>
</reference>
<evidence type="ECO:0000256" key="1">
    <source>
        <dbReference type="SAM" id="Phobius"/>
    </source>
</evidence>
<organism evidence="2">
    <name type="scientific">Calcidiscus leptoporus</name>
    <dbReference type="NCBI Taxonomy" id="127549"/>
    <lineage>
        <taxon>Eukaryota</taxon>
        <taxon>Haptista</taxon>
        <taxon>Haptophyta</taxon>
        <taxon>Prymnesiophyceae</taxon>
        <taxon>Coccolithales</taxon>
        <taxon>Calcidiscaceae</taxon>
        <taxon>Calcidiscus</taxon>
    </lineage>
</organism>